<comment type="caution">
    <text evidence="3">The sequence shown here is derived from an EMBL/GenBank/DDBJ whole genome shotgun (WGS) entry which is preliminary data.</text>
</comment>
<sequence length="430" mass="47863">MVKRKQPAGSSSKPTKVPRKSKPRPFDASRFVDARASELFHSTFHNRKVIVEREVLLAELPVATVSSYFSSRHWDPFLQDLTHLVPPALLVREFYSNFFDVDEASLSFSVFIRGQRLRVSPDVIASLFGVVRRLYRAHSIAFPPDGPFPDTLSAIGATTLSLSRAHLKRRQASASASVPPNDPSSSVPPSIPTSSAGPSLSPLPTPLDPSIAASFSLIMDQLAILNTQSVNLIQIVMRHQRQLKRHTLTLARHARATERNTRAVSRLHRLIHPLEFLQQSKLPIWNRFKNTRFWRQLTVREGRTPGNVDVDDSNASISKVSSEGFDDAVVTGEFKSLAEAFSEGATANSPSLPLTALVVQDHQGISNVAPAYAPLRQLPISKPGDPHLEVTNDIVEARIHDCIGNLHFYFLLFHFSIILLFVCNIFVFYN</sequence>
<feature type="region of interest" description="Disordered" evidence="1">
    <location>
        <begin position="171"/>
        <end position="203"/>
    </location>
</feature>
<keyword evidence="2" id="KW-0472">Membrane</keyword>
<keyword evidence="2" id="KW-0812">Transmembrane</keyword>
<dbReference type="InterPro" id="IPR045850">
    <property type="entry name" value="TRM2_met"/>
</dbReference>
<protein>
    <submittedName>
        <fullName evidence="3">Zinc finger CCCH domain-containing protein 24</fullName>
    </submittedName>
</protein>
<evidence type="ECO:0000256" key="1">
    <source>
        <dbReference type="SAM" id="MobiDB-lite"/>
    </source>
</evidence>
<feature type="transmembrane region" description="Helical" evidence="2">
    <location>
        <begin position="408"/>
        <end position="429"/>
    </location>
</feature>
<dbReference type="Proteomes" id="UP000516437">
    <property type="component" value="Chromosome 1"/>
</dbReference>
<feature type="compositionally biased region" description="Low complexity" evidence="1">
    <location>
        <begin position="172"/>
        <end position="200"/>
    </location>
</feature>
<dbReference type="EMBL" id="RXIC02000019">
    <property type="protein sequence ID" value="KAB1227310.1"/>
    <property type="molecule type" value="Genomic_DNA"/>
</dbReference>
<organism evidence="3 4">
    <name type="scientific">Morella rubra</name>
    <name type="common">Chinese bayberry</name>
    <dbReference type="NCBI Taxonomy" id="262757"/>
    <lineage>
        <taxon>Eukaryota</taxon>
        <taxon>Viridiplantae</taxon>
        <taxon>Streptophyta</taxon>
        <taxon>Embryophyta</taxon>
        <taxon>Tracheophyta</taxon>
        <taxon>Spermatophyta</taxon>
        <taxon>Magnoliopsida</taxon>
        <taxon>eudicotyledons</taxon>
        <taxon>Gunneridae</taxon>
        <taxon>Pentapetalae</taxon>
        <taxon>rosids</taxon>
        <taxon>fabids</taxon>
        <taxon>Fagales</taxon>
        <taxon>Myricaceae</taxon>
        <taxon>Morella</taxon>
    </lineage>
</organism>
<name>A0A6A1WXC8_9ROSI</name>
<feature type="region of interest" description="Disordered" evidence="1">
    <location>
        <begin position="1"/>
        <end position="26"/>
    </location>
</feature>
<dbReference type="GO" id="GO:0003723">
    <property type="term" value="F:RNA binding"/>
    <property type="evidence" value="ECO:0007669"/>
    <property type="project" value="TreeGrafter"/>
</dbReference>
<evidence type="ECO:0000313" key="3">
    <source>
        <dbReference type="EMBL" id="KAB1227310.1"/>
    </source>
</evidence>
<gene>
    <name evidence="3" type="ORF">CJ030_MR1G016832</name>
</gene>
<dbReference type="AlphaFoldDB" id="A0A6A1WXC8"/>
<dbReference type="PANTHER" id="PTHR45904">
    <property type="entry name" value="TRNA (URACIL-5-)-METHYLTRANSFERASE"/>
    <property type="match status" value="1"/>
</dbReference>
<proteinExistence type="predicted"/>
<dbReference type="OrthoDB" id="10250660at2759"/>
<accession>A0A6A1WXC8</accession>
<evidence type="ECO:0000256" key="2">
    <source>
        <dbReference type="SAM" id="Phobius"/>
    </source>
</evidence>
<keyword evidence="4" id="KW-1185">Reference proteome</keyword>
<evidence type="ECO:0000313" key="4">
    <source>
        <dbReference type="Proteomes" id="UP000516437"/>
    </source>
</evidence>
<dbReference type="PANTHER" id="PTHR45904:SF2">
    <property type="entry name" value="TRNA (URACIL-5-)-METHYLTRANSFERASE HOMOLOG A"/>
    <property type="match status" value="1"/>
</dbReference>
<reference evidence="3 4" key="1">
    <citation type="journal article" date="2019" name="Plant Biotechnol. J.">
        <title>The red bayberry genome and genetic basis of sex determination.</title>
        <authorList>
            <person name="Jia H.M."/>
            <person name="Jia H.J."/>
            <person name="Cai Q.L."/>
            <person name="Wang Y."/>
            <person name="Zhao H.B."/>
            <person name="Yang W.F."/>
            <person name="Wang G.Y."/>
            <person name="Li Y.H."/>
            <person name="Zhan D.L."/>
            <person name="Shen Y.T."/>
            <person name="Niu Q.F."/>
            <person name="Chang L."/>
            <person name="Qiu J."/>
            <person name="Zhao L."/>
            <person name="Xie H.B."/>
            <person name="Fu W.Y."/>
            <person name="Jin J."/>
            <person name="Li X.W."/>
            <person name="Jiao Y."/>
            <person name="Zhou C.C."/>
            <person name="Tu T."/>
            <person name="Chai C.Y."/>
            <person name="Gao J.L."/>
            <person name="Fan L.J."/>
            <person name="van de Weg E."/>
            <person name="Wang J.Y."/>
            <person name="Gao Z.S."/>
        </authorList>
    </citation>
    <scope>NUCLEOTIDE SEQUENCE [LARGE SCALE GENOMIC DNA]</scope>
    <source>
        <tissue evidence="3">Leaves</tissue>
    </source>
</reference>
<keyword evidence="2" id="KW-1133">Transmembrane helix</keyword>